<feature type="region of interest" description="Disordered" evidence="3">
    <location>
        <begin position="186"/>
        <end position="248"/>
    </location>
</feature>
<feature type="region of interest" description="Disordered" evidence="3">
    <location>
        <begin position="1"/>
        <end position="44"/>
    </location>
</feature>
<dbReference type="EC" id="3.1.3.48" evidence="2"/>
<dbReference type="Pfam" id="PF00581">
    <property type="entry name" value="Rhodanese"/>
    <property type="match status" value="1"/>
</dbReference>
<dbReference type="PROSITE" id="PS50055">
    <property type="entry name" value="TYR_PHOSPHATASE_PTP"/>
    <property type="match status" value="1"/>
</dbReference>
<dbReference type="InterPro" id="IPR050348">
    <property type="entry name" value="Protein-Tyr_Phosphatase"/>
</dbReference>
<organism evidence="7 8">
    <name type="scientific">Talaromyces rugulosus</name>
    <name type="common">Penicillium rugulosum</name>
    <dbReference type="NCBI Taxonomy" id="121627"/>
    <lineage>
        <taxon>Eukaryota</taxon>
        <taxon>Fungi</taxon>
        <taxon>Dikarya</taxon>
        <taxon>Ascomycota</taxon>
        <taxon>Pezizomycotina</taxon>
        <taxon>Eurotiomycetes</taxon>
        <taxon>Eurotiomycetidae</taxon>
        <taxon>Eurotiales</taxon>
        <taxon>Trichocomaceae</taxon>
        <taxon>Talaromyces</taxon>
        <taxon>Talaromyces sect. Islandici</taxon>
    </lineage>
</organism>
<dbReference type="InterPro" id="IPR000242">
    <property type="entry name" value="PTP_cat"/>
</dbReference>
<dbReference type="InterPro" id="IPR003595">
    <property type="entry name" value="Tyr_Pase_cat"/>
</dbReference>
<keyword evidence="8" id="KW-1185">Reference proteome</keyword>
<reference evidence="8" key="1">
    <citation type="submission" date="2020-06" db="EMBL/GenBank/DDBJ databases">
        <title>A chromosome-scale genome assembly of Talaromyces rugulosus W13939.</title>
        <authorList>
            <person name="Wang B."/>
            <person name="Guo L."/>
            <person name="Ye K."/>
            <person name="Wang L."/>
        </authorList>
    </citation>
    <scope>NUCLEOTIDE SEQUENCE [LARGE SCALE GENOMIC DNA]</scope>
    <source>
        <strain evidence="8">W13939</strain>
    </source>
</reference>
<dbReference type="Pfam" id="PF00102">
    <property type="entry name" value="Y_phosphatase"/>
    <property type="match status" value="2"/>
</dbReference>
<dbReference type="InterPro" id="IPR036873">
    <property type="entry name" value="Rhodanese-like_dom_sf"/>
</dbReference>
<dbReference type="PANTHER" id="PTHR19134:SF561">
    <property type="entry name" value="PROTEIN TYROSINE PHOSPHATASE 36E, ISOFORM A"/>
    <property type="match status" value="1"/>
</dbReference>
<dbReference type="KEGG" id="trg:TRUGW13939_02019"/>
<feature type="domain" description="Rhodanese" evidence="6">
    <location>
        <begin position="268"/>
        <end position="384"/>
    </location>
</feature>
<feature type="compositionally biased region" description="Low complexity" evidence="3">
    <location>
        <begin position="64"/>
        <end position="75"/>
    </location>
</feature>
<dbReference type="CDD" id="cd01446">
    <property type="entry name" value="DSP_MapKP"/>
    <property type="match status" value="1"/>
</dbReference>
<dbReference type="CDD" id="cd18533">
    <property type="entry name" value="PTP_fungal"/>
    <property type="match status" value="1"/>
</dbReference>
<dbReference type="SUPFAM" id="SSF52821">
    <property type="entry name" value="Rhodanese/Cell cycle control phosphatase"/>
    <property type="match status" value="1"/>
</dbReference>
<evidence type="ECO:0000256" key="2">
    <source>
        <dbReference type="ARBA" id="ARBA00013064"/>
    </source>
</evidence>
<dbReference type="InterPro" id="IPR029021">
    <property type="entry name" value="Prot-tyrosine_phosphatase-like"/>
</dbReference>
<feature type="compositionally biased region" description="Basic and acidic residues" evidence="3">
    <location>
        <begin position="650"/>
        <end position="659"/>
    </location>
</feature>
<dbReference type="AlphaFoldDB" id="A0A7H8QLW8"/>
<sequence length="820" mass="90671">MQGSTASRQSPGSPWNTGFRPAQHADVSYTPAGPPMQSSPFLFPGYALDGSTTSPNYFGIVVDNSSNPPGSNPGPHTKMNWDALAQASSSLPSPVPQAVSPNPIQLRLFQLAGSNNHAATESTHHLTPHQPTPYMDTSTGPATRTEDGFFSLAHKEGPQEIPTQKNEIAAVGDSYFAKSRAEFNRKTSSSFRLPRTDSPDTINLDSEPSSQSANVFHGKSNLSLPVESSHASSVDDDSRRADTLPVSRGQDTPSFISADLCAELIQTASDKILLFDVRPFPQFSHSNIIDSLNLCIPTTLLKRPSFNTNKLKDTFASDAEKRKFSLWKSSVYIIVYDSNTDNPRDTMPLINVVKKFRSEGWRGDARILRGGFVNFARRFPHLVRDQRQNKGTISAKQPRSMSLSLPSVAPVAGGCSLPNMSAANPFFSNIRQNMDLVGGVGQVAIKLPDTLTPAGNKSLPMWLRKASASEDKGHDVSQKFLKIEERELHRMREALASNANYDEQSSAGFRVAGIEKGSKNRYNDIYPFEHSRVRLQDVHPGDCDYINASHVKAELSNKRYIATQAPVPATFEDFWRIIWEQNVRVVVALTAEVERGQVKCHPYWKPGDYGPFKVKVLGEKRVFMDSKSNGSPPGSRDDSLERSPSPSPKADTEEPRPASEESPFIMVRHFALLHSSYPFQPIREVSQLQYSYWPDFGTTSQPTHLLKIVEQCNKITRKNSGLNLNIDDAEPPGQQPVLVHCSAGCGRTGTFCTVDSVLDTLKQRRQQQNQLDDAVDIIAKTVEDFRKQRPSMIQNLSQFVLCYESVLEWMVARTGATGSS</sequence>
<evidence type="ECO:0000313" key="7">
    <source>
        <dbReference type="EMBL" id="QKX54929.1"/>
    </source>
</evidence>
<dbReference type="PROSITE" id="PS50056">
    <property type="entry name" value="TYR_PHOSPHATASE_2"/>
    <property type="match status" value="1"/>
</dbReference>
<feature type="compositionally biased region" description="Polar residues" evidence="3">
    <location>
        <begin position="199"/>
        <end position="214"/>
    </location>
</feature>
<dbReference type="EMBL" id="CP055898">
    <property type="protein sequence ID" value="QKX54929.1"/>
    <property type="molecule type" value="Genomic_DNA"/>
</dbReference>
<feature type="domain" description="Tyrosine-protein phosphatase" evidence="4">
    <location>
        <begin position="519"/>
        <end position="809"/>
    </location>
</feature>
<dbReference type="RefSeq" id="XP_035341108.1">
    <property type="nucleotide sequence ID" value="XM_035485215.1"/>
</dbReference>
<dbReference type="Proteomes" id="UP000509510">
    <property type="component" value="Chromosome I"/>
</dbReference>
<dbReference type="FunFam" id="3.90.190.10:FF:000142">
    <property type="entry name" value="Protein tyrosine phosphatase (Pyp1), putative"/>
    <property type="match status" value="1"/>
</dbReference>
<evidence type="ECO:0000256" key="1">
    <source>
        <dbReference type="ARBA" id="ARBA00009649"/>
    </source>
</evidence>
<proteinExistence type="inferred from homology"/>
<feature type="region of interest" description="Disordered" evidence="3">
    <location>
        <begin position="59"/>
        <end position="80"/>
    </location>
</feature>
<feature type="region of interest" description="Disordered" evidence="3">
    <location>
        <begin position="623"/>
        <end position="660"/>
    </location>
</feature>
<name>A0A7H8QLW8_TALRU</name>
<dbReference type="InterPro" id="IPR001763">
    <property type="entry name" value="Rhodanese-like_dom"/>
</dbReference>
<dbReference type="InterPro" id="IPR000387">
    <property type="entry name" value="Tyr_Pase_dom"/>
</dbReference>
<dbReference type="InterPro" id="IPR016130">
    <property type="entry name" value="Tyr_Pase_AS"/>
</dbReference>
<evidence type="ECO:0000259" key="4">
    <source>
        <dbReference type="PROSITE" id="PS50055"/>
    </source>
</evidence>
<feature type="compositionally biased region" description="Polar residues" evidence="3">
    <location>
        <begin position="1"/>
        <end position="16"/>
    </location>
</feature>
<dbReference type="OrthoDB" id="6058203at2759"/>
<dbReference type="PROSITE" id="PS00383">
    <property type="entry name" value="TYR_PHOSPHATASE_1"/>
    <property type="match status" value="1"/>
</dbReference>
<dbReference type="SMART" id="SM00194">
    <property type="entry name" value="PTPc"/>
    <property type="match status" value="1"/>
</dbReference>
<accession>A0A7H8QLW8</accession>
<dbReference type="PRINTS" id="PR00700">
    <property type="entry name" value="PRTYPHPHTASE"/>
</dbReference>
<dbReference type="SMART" id="SM00404">
    <property type="entry name" value="PTPc_motif"/>
    <property type="match status" value="1"/>
</dbReference>
<dbReference type="Gene3D" id="3.90.190.10">
    <property type="entry name" value="Protein tyrosine phosphatase superfamily"/>
    <property type="match status" value="1"/>
</dbReference>
<comment type="similarity">
    <text evidence="1">Belongs to the protein-tyrosine phosphatase family. Non-receptor class subfamily.</text>
</comment>
<evidence type="ECO:0000256" key="3">
    <source>
        <dbReference type="SAM" id="MobiDB-lite"/>
    </source>
</evidence>
<evidence type="ECO:0000313" key="8">
    <source>
        <dbReference type="Proteomes" id="UP000509510"/>
    </source>
</evidence>
<dbReference type="PANTHER" id="PTHR19134">
    <property type="entry name" value="RECEPTOR-TYPE TYROSINE-PROTEIN PHOSPHATASE"/>
    <property type="match status" value="1"/>
</dbReference>
<dbReference type="GO" id="GO:0004725">
    <property type="term" value="F:protein tyrosine phosphatase activity"/>
    <property type="evidence" value="ECO:0007669"/>
    <property type="project" value="UniProtKB-EC"/>
</dbReference>
<dbReference type="Gene3D" id="3.40.250.10">
    <property type="entry name" value="Rhodanese-like domain"/>
    <property type="match status" value="1"/>
</dbReference>
<protein>
    <recommendedName>
        <fullName evidence="2">protein-tyrosine-phosphatase</fullName>
        <ecNumber evidence="2">3.1.3.48</ecNumber>
    </recommendedName>
</protein>
<dbReference type="GeneID" id="55989529"/>
<feature type="domain" description="Tyrosine specific protein phosphatases" evidence="5">
    <location>
        <begin position="706"/>
        <end position="800"/>
    </location>
</feature>
<evidence type="ECO:0000259" key="5">
    <source>
        <dbReference type="PROSITE" id="PS50056"/>
    </source>
</evidence>
<dbReference type="SUPFAM" id="SSF52799">
    <property type="entry name" value="(Phosphotyrosine protein) phosphatases II"/>
    <property type="match status" value="1"/>
</dbReference>
<gene>
    <name evidence="7" type="ORF">TRUGW13939_02019</name>
</gene>
<dbReference type="PROSITE" id="PS50206">
    <property type="entry name" value="RHODANESE_3"/>
    <property type="match status" value="1"/>
</dbReference>
<evidence type="ECO:0000259" key="6">
    <source>
        <dbReference type="PROSITE" id="PS50206"/>
    </source>
</evidence>